<reference evidence="1 2" key="1">
    <citation type="submission" date="2024-09" db="EMBL/GenBank/DDBJ databases">
        <authorList>
            <person name="Sun Q."/>
            <person name="Mori K."/>
        </authorList>
    </citation>
    <scope>NUCLEOTIDE SEQUENCE [LARGE SCALE GENOMIC DNA]</scope>
    <source>
        <strain evidence="1 2">TISTR 1856</strain>
    </source>
</reference>
<dbReference type="PANTHER" id="PTHR33361">
    <property type="entry name" value="GLR0591 PROTEIN"/>
    <property type="match status" value="1"/>
</dbReference>
<dbReference type="InterPro" id="IPR010281">
    <property type="entry name" value="DUF885"/>
</dbReference>
<sequence length="554" mass="60524">MPTPPRTASALDQLAEAHLAALLRRQPTLALALGVPDAAPGLGDRSPDGIDAVAEQHRRTLAGLERVPVRDEVDRVTAAALRDRLGVELALHERHEDLASLNVIDSPVQDLRMVFDLLPEDGEDERADVTARLASVPAAVTGYVESLRLAADRGRVSARRQVLACAAECEQYAAPDGFFATYAARHDDEARRRAGRDAAQAYADLAAFLRQDLLPLAPAADPVGEERYALFSRAFLGAEVDLAETYAWGLEEVRRIRVEMGRVATEICGSPDVAAAIAALEADPTVVLPGAEAFRDWMQQRSDEAVAALAGTHFDIPEPLRRLECRIAPTTTGGIYYTPPSEDLARPGRMWWAVPEGQETFATWREATTVHHEGVPGHHLQLGVSTIRTDLLNRWRRSPSSWVSGHGEGWALYAERLSLDLGLLRGPGEVLGMLDAQLLRAARVVIDIGVHCGLGAPAEVEGGDWTYEKAWSFLRSCSGEHEGVLRYELDRYLGWPGQAPSYKVGQRLWEEVRDEAADRARRAGEPFDLRAFHSRALTVGSLGLDVLRTALIPA</sequence>
<keyword evidence="2" id="KW-1185">Reference proteome</keyword>
<accession>A0ABV5LRL0</accession>
<evidence type="ECO:0000313" key="1">
    <source>
        <dbReference type="EMBL" id="MFB9376731.1"/>
    </source>
</evidence>
<dbReference type="Pfam" id="PF05960">
    <property type="entry name" value="DUF885"/>
    <property type="match status" value="1"/>
</dbReference>
<dbReference type="Proteomes" id="UP001589748">
    <property type="component" value="Unassembled WGS sequence"/>
</dbReference>
<evidence type="ECO:0000313" key="2">
    <source>
        <dbReference type="Proteomes" id="UP001589748"/>
    </source>
</evidence>
<organism evidence="1 2">
    <name type="scientific">Kineococcus gynurae</name>
    <dbReference type="NCBI Taxonomy" id="452979"/>
    <lineage>
        <taxon>Bacteria</taxon>
        <taxon>Bacillati</taxon>
        <taxon>Actinomycetota</taxon>
        <taxon>Actinomycetes</taxon>
        <taxon>Kineosporiales</taxon>
        <taxon>Kineosporiaceae</taxon>
        <taxon>Kineococcus</taxon>
    </lineage>
</organism>
<protein>
    <submittedName>
        <fullName evidence="1">DUF885 domain-containing protein</fullName>
    </submittedName>
</protein>
<comment type="caution">
    <text evidence="1">The sequence shown here is derived from an EMBL/GenBank/DDBJ whole genome shotgun (WGS) entry which is preliminary data.</text>
</comment>
<name>A0ABV5LRL0_9ACTN</name>
<proteinExistence type="predicted"/>
<gene>
    <name evidence="1" type="ORF">ACFFVI_07090</name>
</gene>
<dbReference type="PANTHER" id="PTHR33361:SF2">
    <property type="entry name" value="DUF885 DOMAIN-CONTAINING PROTEIN"/>
    <property type="match status" value="1"/>
</dbReference>
<dbReference type="EMBL" id="JBHMDM010000004">
    <property type="protein sequence ID" value="MFB9376731.1"/>
    <property type="molecule type" value="Genomic_DNA"/>
</dbReference>
<dbReference type="RefSeq" id="WP_380135880.1">
    <property type="nucleotide sequence ID" value="NZ_JBHLUI010000003.1"/>
</dbReference>